<proteinExistence type="predicted"/>
<dbReference type="OrthoDB" id="9769665at2"/>
<dbReference type="InterPro" id="IPR039373">
    <property type="entry name" value="Peptidase_M28B"/>
</dbReference>
<sequence>MIAAQDLAAGVDSARLMDTLSHLARFVKLAGTPPERESLEGLKFRLASYGYATRMLLHDAYVSLPGACRVTVDGRGLRAITHSMALASPPGGTSGRLVHLGAGGEADFAGRDLAGCILLVEGIASPAVAARAARAGAVAQLHVSPHAHLHEMCISPLWGSPSPETLSQLPRTVAASIDRAEGEALMARLAAGEAPEVVIEAEIDAGWRPTPILVAELDAPTGAEAPFILFSGHHDTWYEGVMDNGAANASMLEAARLVAQHRDGWKRGLRLCFWSGHSQGRYSGSAWYADEHWQELDRRCAVHVNIDSTGGTGATLLSNAPASPELAALAEAALQAEGGQPFGGKRPARNADQSFHGIGLPSLFTTLSEQAPGGVAMRNALGWWWHTPDDLLDKIDETLLVRDTRVYAHALWRLLSDAVLPLDYRGNSSALVAEIEDLAARLGDAVDLSALLAEAQALRDRAAAVAGLPEVDRDAALMRLSRSLVPLEQTTGDRFAHDPALPLGASPALRPLHRLAGAEPRSEAWQQAAVEARRCRNRLAEQLRLLRAAW</sequence>
<keyword evidence="2" id="KW-0378">Hydrolase</keyword>
<accession>A0A1V2GZT4</accession>
<dbReference type="PANTHER" id="PTHR10404">
    <property type="entry name" value="N-ACETYLATED-ALPHA-LINKED ACIDIC DIPEPTIDASE"/>
    <property type="match status" value="1"/>
</dbReference>
<dbReference type="SUPFAM" id="SSF52025">
    <property type="entry name" value="PA domain"/>
    <property type="match status" value="1"/>
</dbReference>
<dbReference type="InterPro" id="IPR046450">
    <property type="entry name" value="PA_dom_sf"/>
</dbReference>
<dbReference type="Pfam" id="PF04389">
    <property type="entry name" value="Peptidase_M28"/>
    <property type="match status" value="1"/>
</dbReference>
<gene>
    <name evidence="2" type="ORF">BKE38_16965</name>
</gene>
<reference evidence="2 3" key="1">
    <citation type="submission" date="2016-10" db="EMBL/GenBank/DDBJ databases">
        <title>Draft Genome sequence of Roseomonas sp. strain M3.</title>
        <authorList>
            <person name="Subhash Y."/>
            <person name="Lee S."/>
        </authorList>
    </citation>
    <scope>NUCLEOTIDE SEQUENCE [LARGE SCALE GENOMIC DNA]</scope>
    <source>
        <strain evidence="2 3">M3</strain>
    </source>
</reference>
<keyword evidence="3" id="KW-1185">Reference proteome</keyword>
<keyword evidence="2" id="KW-0031">Aminopeptidase</keyword>
<comment type="caution">
    <text evidence="2">The sequence shown here is derived from an EMBL/GenBank/DDBJ whole genome shotgun (WGS) entry which is preliminary data.</text>
</comment>
<protein>
    <submittedName>
        <fullName evidence="2">Aminopeptidase</fullName>
    </submittedName>
</protein>
<organism evidence="2 3">
    <name type="scientific">Teichococcus deserti</name>
    <dbReference type="NCBI Taxonomy" id="1817963"/>
    <lineage>
        <taxon>Bacteria</taxon>
        <taxon>Pseudomonadati</taxon>
        <taxon>Pseudomonadota</taxon>
        <taxon>Alphaproteobacteria</taxon>
        <taxon>Acetobacterales</taxon>
        <taxon>Roseomonadaceae</taxon>
        <taxon>Roseomonas</taxon>
    </lineage>
</organism>
<evidence type="ECO:0000313" key="3">
    <source>
        <dbReference type="Proteomes" id="UP000188879"/>
    </source>
</evidence>
<dbReference type="EMBL" id="MLCO01000175">
    <property type="protein sequence ID" value="ONG50990.1"/>
    <property type="molecule type" value="Genomic_DNA"/>
</dbReference>
<dbReference type="Gene3D" id="3.40.630.10">
    <property type="entry name" value="Zn peptidases"/>
    <property type="match status" value="1"/>
</dbReference>
<dbReference type="InterPro" id="IPR007484">
    <property type="entry name" value="Peptidase_M28"/>
</dbReference>
<dbReference type="GO" id="GO:0004177">
    <property type="term" value="F:aminopeptidase activity"/>
    <property type="evidence" value="ECO:0007669"/>
    <property type="project" value="UniProtKB-KW"/>
</dbReference>
<name>A0A1V2GZT4_9PROT</name>
<evidence type="ECO:0000259" key="1">
    <source>
        <dbReference type="Pfam" id="PF04389"/>
    </source>
</evidence>
<evidence type="ECO:0000313" key="2">
    <source>
        <dbReference type="EMBL" id="ONG50990.1"/>
    </source>
</evidence>
<keyword evidence="2" id="KW-0645">Protease</keyword>
<dbReference type="RefSeq" id="WP_076958507.1">
    <property type="nucleotide sequence ID" value="NZ_MLCO01000175.1"/>
</dbReference>
<dbReference type="PANTHER" id="PTHR10404:SF46">
    <property type="entry name" value="VACUOLAR PROTEIN SORTING-ASSOCIATED PROTEIN 70"/>
    <property type="match status" value="1"/>
</dbReference>
<dbReference type="AlphaFoldDB" id="A0A1V2GZT4"/>
<feature type="domain" description="Peptidase M28" evidence="1">
    <location>
        <begin position="223"/>
        <end position="408"/>
    </location>
</feature>
<dbReference type="SUPFAM" id="SSF53187">
    <property type="entry name" value="Zn-dependent exopeptidases"/>
    <property type="match status" value="1"/>
</dbReference>
<dbReference type="Proteomes" id="UP000188879">
    <property type="component" value="Unassembled WGS sequence"/>
</dbReference>
<dbReference type="Gene3D" id="3.50.30.30">
    <property type="match status" value="1"/>
</dbReference>